<dbReference type="GO" id="GO:0003677">
    <property type="term" value="F:DNA binding"/>
    <property type="evidence" value="ECO:0007669"/>
    <property type="project" value="UniProtKB-UniRule"/>
</dbReference>
<dbReference type="Gene3D" id="1.10.150.130">
    <property type="match status" value="1"/>
</dbReference>
<evidence type="ECO:0000313" key="6">
    <source>
        <dbReference type="Proteomes" id="UP000027590"/>
    </source>
</evidence>
<reference evidence="5 6" key="1">
    <citation type="journal article" date="2014" name="Genome Biol. Evol.">
        <title>Acetic acid bacteria genomes reveal functional traits for adaptation to life in insect guts.</title>
        <authorList>
            <person name="Chouaia B."/>
            <person name="Gaiarsa S."/>
            <person name="Crotti E."/>
            <person name="Comandatore F."/>
            <person name="Degli Esposti M."/>
            <person name="Ricci I."/>
            <person name="Alma A."/>
            <person name="Favia G."/>
            <person name="Bandi C."/>
            <person name="Daffonchio D."/>
        </authorList>
    </citation>
    <scope>NUCLEOTIDE SEQUENCE [LARGE SCALE GENOMIC DNA]</scope>
    <source>
        <strain evidence="6">AM169</strain>
    </source>
</reference>
<keyword evidence="1" id="KW-0229">DNA integration</keyword>
<organism evidence="5 6">
    <name type="scientific">Parasaccharibacter apium</name>
    <dbReference type="NCBI Taxonomy" id="1510841"/>
    <lineage>
        <taxon>Bacteria</taxon>
        <taxon>Pseudomonadati</taxon>
        <taxon>Pseudomonadota</taxon>
        <taxon>Alphaproteobacteria</taxon>
        <taxon>Acetobacterales</taxon>
        <taxon>Acetobacteraceae</taxon>
        <taxon>Parasaccharibacter</taxon>
    </lineage>
</organism>
<dbReference type="InterPro" id="IPR046668">
    <property type="entry name" value="DUF6538"/>
</dbReference>
<proteinExistence type="predicted"/>
<accession>A0A7U7J0V3</accession>
<dbReference type="GO" id="GO:0015074">
    <property type="term" value="P:DNA integration"/>
    <property type="evidence" value="ECO:0007669"/>
    <property type="project" value="UniProtKB-KW"/>
</dbReference>
<dbReference type="InterPro" id="IPR011010">
    <property type="entry name" value="DNA_brk_join_enz"/>
</dbReference>
<evidence type="ECO:0000256" key="2">
    <source>
        <dbReference type="ARBA" id="ARBA00023125"/>
    </source>
</evidence>
<evidence type="ECO:0000256" key="3">
    <source>
        <dbReference type="PROSITE-ProRule" id="PRU01248"/>
    </source>
</evidence>
<dbReference type="Proteomes" id="UP000027590">
    <property type="component" value="Unassembled WGS sequence"/>
</dbReference>
<dbReference type="InterPro" id="IPR010998">
    <property type="entry name" value="Integrase_recombinase_N"/>
</dbReference>
<evidence type="ECO:0000313" key="5">
    <source>
        <dbReference type="EMBL" id="CDG33935.1"/>
    </source>
</evidence>
<reference evidence="5 6" key="2">
    <citation type="journal article" date="2014" name="PLoS ONE">
        <title>Evolution of mitochondria reconstructed from the energy metabolism of living bacteria.</title>
        <authorList>
            <person name="Degli Esposti M."/>
            <person name="Chouaia B."/>
            <person name="Comandatore F."/>
            <person name="Crotti E."/>
            <person name="Sassera D."/>
            <person name="Lievens P.M."/>
            <person name="Daffonchio D."/>
            <person name="Bandi C."/>
        </authorList>
    </citation>
    <scope>NUCLEOTIDE SEQUENCE [LARGE SCALE GENOMIC DNA]</scope>
    <source>
        <strain evidence="6">AM169</strain>
    </source>
</reference>
<evidence type="ECO:0000256" key="1">
    <source>
        <dbReference type="ARBA" id="ARBA00022908"/>
    </source>
</evidence>
<dbReference type="PROSITE" id="PS51900">
    <property type="entry name" value="CB"/>
    <property type="match status" value="1"/>
</dbReference>
<feature type="domain" description="Core-binding (CB)" evidence="4">
    <location>
        <begin position="189"/>
        <end position="276"/>
    </location>
</feature>
<dbReference type="InterPro" id="IPR025269">
    <property type="entry name" value="SAM-like_dom"/>
</dbReference>
<dbReference type="EMBL" id="CBLY010000006">
    <property type="protein sequence ID" value="CDG33935.1"/>
    <property type="molecule type" value="Genomic_DNA"/>
</dbReference>
<dbReference type="SUPFAM" id="SSF56349">
    <property type="entry name" value="DNA breaking-rejoining enzymes"/>
    <property type="match status" value="1"/>
</dbReference>
<comment type="caution">
    <text evidence="5">The sequence shown here is derived from an EMBL/GenBank/DDBJ whole genome shotgun (WGS) entry which is preliminary data.</text>
</comment>
<sequence>MPPYVTRRRNGCYFRARISADFQSWLGKNVVVSLRTSDPKIAHQRVATVLKTFRDHMSRASDIDRDILIQALQGAVLSDNAVPVNESHVGRAIKAMTFFSQPGVGKLLESNLIQAEKLAALRSIMKTGKPPEPVSFPKLNDPDDMERWLNEIKTRSAEVAEDLGYVGKWFEPNDEGTSGVVSQPEEHGKAWQTFLDEFWKDNPGYSVKSISGMKTTFSYLERVWKRKALSHIVKRDLVEFSDFLRDFTSSRGNKPLSHKTIQRQLGEVRNFLRWAVGKDYLKDDGFQTVQARKPTQEEKNAESRRRAFTHAELESFFYSPEIIERKRDDRWWTAILLAMTGARESEILSAPSELVMIG</sequence>
<dbReference type="InterPro" id="IPR044068">
    <property type="entry name" value="CB"/>
</dbReference>
<dbReference type="Pfam" id="PF13102">
    <property type="entry name" value="Phage_int_SAM_5"/>
    <property type="match status" value="1"/>
</dbReference>
<keyword evidence="2 3" id="KW-0238">DNA-binding</keyword>
<protein>
    <recommendedName>
        <fullName evidence="4">Core-binding (CB) domain-containing protein</fullName>
    </recommendedName>
</protein>
<evidence type="ECO:0000259" key="4">
    <source>
        <dbReference type="PROSITE" id="PS51900"/>
    </source>
</evidence>
<dbReference type="Pfam" id="PF20172">
    <property type="entry name" value="DUF6538"/>
    <property type="match status" value="1"/>
</dbReference>
<gene>
    <name evidence="5" type="ORF">SACS_1197</name>
</gene>
<dbReference type="AlphaFoldDB" id="A0A7U7J0V3"/>
<name>A0A7U7J0V3_9PROT</name>